<dbReference type="OrthoDB" id="1915893at2759"/>
<comment type="caution">
    <text evidence="1">The sequence shown here is derived from an EMBL/GenBank/DDBJ whole genome shotgun (WGS) entry which is preliminary data.</text>
</comment>
<protein>
    <recommendedName>
        <fullName evidence="3">ZC3H15/TMA46 family C-terminal domain-containing protein</fullName>
    </recommendedName>
</protein>
<organism evidence="1 2">
    <name type="scientific">Kingdonia uniflora</name>
    <dbReference type="NCBI Taxonomy" id="39325"/>
    <lineage>
        <taxon>Eukaryota</taxon>
        <taxon>Viridiplantae</taxon>
        <taxon>Streptophyta</taxon>
        <taxon>Embryophyta</taxon>
        <taxon>Tracheophyta</taxon>
        <taxon>Spermatophyta</taxon>
        <taxon>Magnoliopsida</taxon>
        <taxon>Ranunculales</taxon>
        <taxon>Circaeasteraceae</taxon>
        <taxon>Kingdonia</taxon>
    </lineage>
</organism>
<evidence type="ECO:0000313" key="2">
    <source>
        <dbReference type="Proteomes" id="UP000541444"/>
    </source>
</evidence>
<proteinExistence type="predicted"/>
<dbReference type="EMBL" id="JACGCM010001798">
    <property type="protein sequence ID" value="KAF6149206.1"/>
    <property type="molecule type" value="Genomic_DNA"/>
</dbReference>
<evidence type="ECO:0000313" key="1">
    <source>
        <dbReference type="EMBL" id="KAF6149206.1"/>
    </source>
</evidence>
<dbReference type="AlphaFoldDB" id="A0A7J7M2Y4"/>
<keyword evidence="2" id="KW-1185">Reference proteome</keyword>
<accession>A0A7J7M2Y4</accession>
<reference evidence="1 2" key="1">
    <citation type="journal article" date="2020" name="IScience">
        <title>Genome Sequencing of the Endangered Kingdonia uniflora (Circaeasteraceae, Ranunculales) Reveals Potential Mechanisms of Evolutionary Specialization.</title>
        <authorList>
            <person name="Sun Y."/>
            <person name="Deng T."/>
            <person name="Zhang A."/>
            <person name="Moore M.J."/>
            <person name="Landis J.B."/>
            <person name="Lin N."/>
            <person name="Zhang H."/>
            <person name="Zhang X."/>
            <person name="Huang J."/>
            <person name="Zhang X."/>
            <person name="Sun H."/>
            <person name="Wang H."/>
        </authorList>
    </citation>
    <scope>NUCLEOTIDE SEQUENCE [LARGE SCALE GENOMIC DNA]</scope>
    <source>
        <strain evidence="1">TB1705</strain>
        <tissue evidence="1">Leaf</tissue>
    </source>
</reference>
<dbReference type="Proteomes" id="UP000541444">
    <property type="component" value="Unassembled WGS sequence"/>
</dbReference>
<name>A0A7J7M2Y4_9MAGN</name>
<evidence type="ECO:0008006" key="3">
    <source>
        <dbReference type="Google" id="ProtNLM"/>
    </source>
</evidence>
<gene>
    <name evidence="1" type="ORF">GIB67_026062</name>
</gene>
<sequence>MGVEEEQTIKERVSRPTISQSEFLSWKRLKEADASAKKAEAARQRADGILVGTVPMNGRELFLHEPEVFDNTRY</sequence>